<dbReference type="Proteomes" id="UP000739565">
    <property type="component" value="Unassembled WGS sequence"/>
</dbReference>
<sequence length="276" mass="30541">MSDNTTPIVVCADDYGLEPGVDEAIVALAARRRLSATGCLVTATGFVHSAPALKALPIDVGLHLNFTEDVGPPGAYRPLSSLMALAYARRLAATTVRQQIEQQLDLFHDHLGRAPDFVDGHLHVHQLPVIREELVSALRVRYGARLPWLRDTRPTHLASALPLMQRIKAHVIGALGARAFSVLARDLGAEQNNGFVGAYDFSRAHPDYAWMLEQWLLNVRAWTVLMTHPAISASPRLAFGQDRRREFQVLASDGFSELLERFNLRVARLSTRTSQV</sequence>
<dbReference type="InterPro" id="IPR011330">
    <property type="entry name" value="Glyco_hydro/deAcase_b/a-brl"/>
</dbReference>
<keyword evidence="3" id="KW-0378">Hydrolase</keyword>
<dbReference type="GO" id="GO:0016787">
    <property type="term" value="F:hydrolase activity"/>
    <property type="evidence" value="ECO:0007669"/>
    <property type="project" value="UniProtKB-KW"/>
</dbReference>
<evidence type="ECO:0000313" key="7">
    <source>
        <dbReference type="Proteomes" id="UP000739565"/>
    </source>
</evidence>
<evidence type="ECO:0000256" key="3">
    <source>
        <dbReference type="ARBA" id="ARBA00022801"/>
    </source>
</evidence>
<dbReference type="PANTHER" id="PTHR31609:SF1">
    <property type="entry name" value="CARBOHYDRATE DEACETYLASE"/>
    <property type="match status" value="1"/>
</dbReference>
<dbReference type="RefSeq" id="WP_259659914.1">
    <property type="nucleotide sequence ID" value="NZ_JAHXRI010000004.1"/>
</dbReference>
<proteinExistence type="predicted"/>
<evidence type="ECO:0000256" key="5">
    <source>
        <dbReference type="ARBA" id="ARBA00023277"/>
    </source>
</evidence>
<reference evidence="6" key="1">
    <citation type="submission" date="2021-07" db="EMBL/GenBank/DDBJ databases">
        <title>New genus and species of the family Alcaligenaceae.</title>
        <authorList>
            <person name="Hahn M.W."/>
        </authorList>
    </citation>
    <scope>NUCLEOTIDE SEQUENCE</scope>
    <source>
        <strain evidence="6">LF4-65</strain>
    </source>
</reference>
<dbReference type="GO" id="GO:0019213">
    <property type="term" value="F:deacetylase activity"/>
    <property type="evidence" value="ECO:0007669"/>
    <property type="project" value="TreeGrafter"/>
</dbReference>
<keyword evidence="5" id="KW-0119">Carbohydrate metabolism</keyword>
<comment type="caution">
    <text evidence="6">The sequence shown here is derived from an EMBL/GenBank/DDBJ whole genome shotgun (WGS) entry which is preliminary data.</text>
</comment>
<dbReference type="EMBL" id="JAHXRI010000004">
    <property type="protein sequence ID" value="MBZ1349493.1"/>
    <property type="molecule type" value="Genomic_DNA"/>
</dbReference>
<dbReference type="SUPFAM" id="SSF88713">
    <property type="entry name" value="Glycoside hydrolase/deacetylase"/>
    <property type="match status" value="1"/>
</dbReference>
<comment type="cofactor">
    <cofactor evidence="1">
        <name>Mg(2+)</name>
        <dbReference type="ChEBI" id="CHEBI:18420"/>
    </cofactor>
</comment>
<dbReference type="GO" id="GO:0005975">
    <property type="term" value="P:carbohydrate metabolic process"/>
    <property type="evidence" value="ECO:0007669"/>
    <property type="project" value="InterPro"/>
</dbReference>
<gene>
    <name evidence="6" type="ORF">KZZ10_02440</name>
</gene>
<dbReference type="Gene3D" id="3.20.20.370">
    <property type="entry name" value="Glycoside hydrolase/deacetylase"/>
    <property type="match status" value="1"/>
</dbReference>
<evidence type="ECO:0000256" key="4">
    <source>
        <dbReference type="ARBA" id="ARBA00022842"/>
    </source>
</evidence>
<dbReference type="Pfam" id="PF04794">
    <property type="entry name" value="YdjC"/>
    <property type="match status" value="1"/>
</dbReference>
<dbReference type="AlphaFoldDB" id="A0A953N8E3"/>
<name>A0A953N8E3_9BURK</name>
<protein>
    <submittedName>
        <fullName evidence="6">ChbG/HpnK family deacetylase</fullName>
    </submittedName>
</protein>
<keyword evidence="2" id="KW-0479">Metal-binding</keyword>
<dbReference type="PANTHER" id="PTHR31609">
    <property type="entry name" value="YDJC DEACETYLASE FAMILY MEMBER"/>
    <property type="match status" value="1"/>
</dbReference>
<dbReference type="GO" id="GO:0046872">
    <property type="term" value="F:metal ion binding"/>
    <property type="evidence" value="ECO:0007669"/>
    <property type="project" value="UniProtKB-KW"/>
</dbReference>
<keyword evidence="4" id="KW-0460">Magnesium</keyword>
<evidence type="ECO:0000256" key="1">
    <source>
        <dbReference type="ARBA" id="ARBA00001946"/>
    </source>
</evidence>
<dbReference type="CDD" id="cd10807">
    <property type="entry name" value="YdjC_like_3"/>
    <property type="match status" value="1"/>
</dbReference>
<keyword evidence="7" id="KW-1185">Reference proteome</keyword>
<organism evidence="6 7">
    <name type="scientific">Zwartia hollandica</name>
    <dbReference type="NCBI Taxonomy" id="324606"/>
    <lineage>
        <taxon>Bacteria</taxon>
        <taxon>Pseudomonadati</taxon>
        <taxon>Pseudomonadota</taxon>
        <taxon>Betaproteobacteria</taxon>
        <taxon>Burkholderiales</taxon>
        <taxon>Alcaligenaceae</taxon>
        <taxon>Zwartia</taxon>
    </lineage>
</organism>
<dbReference type="InterPro" id="IPR006879">
    <property type="entry name" value="YdjC-like"/>
</dbReference>
<evidence type="ECO:0000256" key="2">
    <source>
        <dbReference type="ARBA" id="ARBA00022723"/>
    </source>
</evidence>
<accession>A0A953N8E3</accession>
<evidence type="ECO:0000313" key="6">
    <source>
        <dbReference type="EMBL" id="MBZ1349493.1"/>
    </source>
</evidence>